<gene>
    <name evidence="4" type="ORF">ACFFTR_41190</name>
</gene>
<dbReference type="SMART" id="SM00460">
    <property type="entry name" value="TGc"/>
    <property type="match status" value="1"/>
</dbReference>
<dbReference type="Gene3D" id="3.10.620.30">
    <property type="match status" value="1"/>
</dbReference>
<accession>A0ABV5ML15</accession>
<feature type="domain" description="Transglutaminase-like" evidence="3">
    <location>
        <begin position="319"/>
        <end position="389"/>
    </location>
</feature>
<dbReference type="InterPro" id="IPR021878">
    <property type="entry name" value="TgpA_N"/>
</dbReference>
<dbReference type="Pfam" id="PF01841">
    <property type="entry name" value="Transglut_core"/>
    <property type="match status" value="1"/>
</dbReference>
<keyword evidence="2" id="KW-1133">Transmembrane helix</keyword>
<keyword evidence="5" id="KW-1185">Reference proteome</keyword>
<name>A0ABV5ML15_9ACTN</name>
<dbReference type="SUPFAM" id="SSF54001">
    <property type="entry name" value="Cysteine proteinases"/>
    <property type="match status" value="1"/>
</dbReference>
<evidence type="ECO:0000256" key="1">
    <source>
        <dbReference type="SAM" id="MobiDB-lite"/>
    </source>
</evidence>
<feature type="transmembrane region" description="Helical" evidence="2">
    <location>
        <begin position="18"/>
        <end position="39"/>
    </location>
</feature>
<dbReference type="RefSeq" id="WP_223094558.1">
    <property type="nucleotide sequence ID" value="NZ_CP061913.1"/>
</dbReference>
<feature type="transmembrane region" description="Helical" evidence="2">
    <location>
        <begin position="60"/>
        <end position="80"/>
    </location>
</feature>
<comment type="caution">
    <text evidence="4">The sequence shown here is derived from an EMBL/GenBank/DDBJ whole genome shotgun (WGS) entry which is preliminary data.</text>
</comment>
<keyword evidence="2" id="KW-0812">Transmembrane</keyword>
<sequence>MLAVYTVPVAVLDESTSWWPFALGALGFVWLLGTDRIALVRGFGRHFGGDGRPAAASLAAAGRLLGLIGVAVAVALPFLLPAALPAHRPWEAGAGTSGRGDAGSVDLLALLSGELNRPQRVDLLEVTNVDDAAPGNLRLAALERLTSQGFEPLPPGAAGPVAAGLPRPAWGPQVQAGAHRADIRIGERFHTGTLPVYPWPTGVRGVDGSWLFDPRTQMVYSGTRTTAGLRYTVEYVRPEVTPEQLRRAPAVDPDDPALRDVLSVPPNLVVQSLLPGLLAGRATELDRVAAIKDFFAPANHFVYDTTTGPATGGAAITDFLQNRRGFCTQYAAAFAWLLRAAGIPARVAIGFAQPAAGAGRTTTLTNHDLHAWTEVYFPGYGWLPFDATPPAATAAPSPAPTAPVSATAAPGPSAAAVAPTGPGAAPAGPAAPPWALSGLLLALLAAPALTRAHTRRRRRRTREAWAELLDTMTDYRIGPGGADTPRTVAGRLSGLGGRAADGVRALQRAEEHARYAARPLPAGDPAGDDLFAAVRAVRSGLARLATRRARLRAAVLPPSVLRRWRARLTLSTPSPSAGRRGTRSSAGPGSSSSGSAAS</sequence>
<dbReference type="InterPro" id="IPR052901">
    <property type="entry name" value="Bact_TGase-like"/>
</dbReference>
<feature type="region of interest" description="Disordered" evidence="1">
    <location>
        <begin position="571"/>
        <end position="598"/>
    </location>
</feature>
<evidence type="ECO:0000259" key="3">
    <source>
        <dbReference type="SMART" id="SM00460"/>
    </source>
</evidence>
<feature type="region of interest" description="Disordered" evidence="1">
    <location>
        <begin position="391"/>
        <end position="429"/>
    </location>
</feature>
<evidence type="ECO:0000256" key="2">
    <source>
        <dbReference type="SAM" id="Phobius"/>
    </source>
</evidence>
<dbReference type="Proteomes" id="UP001589608">
    <property type="component" value="Unassembled WGS sequence"/>
</dbReference>
<protein>
    <submittedName>
        <fullName evidence="4">DUF3488 and DUF4129 domain-containing transglutaminase family protein</fullName>
    </submittedName>
</protein>
<keyword evidence="2" id="KW-0472">Membrane</keyword>
<dbReference type="Pfam" id="PF11992">
    <property type="entry name" value="TgpA_N"/>
    <property type="match status" value="1"/>
</dbReference>
<dbReference type="PANTHER" id="PTHR42736:SF1">
    <property type="entry name" value="PROTEIN-GLUTAMINE GAMMA-GLUTAMYLTRANSFERASE"/>
    <property type="match status" value="1"/>
</dbReference>
<dbReference type="InterPro" id="IPR038765">
    <property type="entry name" value="Papain-like_cys_pep_sf"/>
</dbReference>
<dbReference type="PANTHER" id="PTHR42736">
    <property type="entry name" value="PROTEIN-GLUTAMINE GAMMA-GLUTAMYLTRANSFERASE"/>
    <property type="match status" value="1"/>
</dbReference>
<dbReference type="EMBL" id="JBHMCA010000067">
    <property type="protein sequence ID" value="MFB9449533.1"/>
    <property type="molecule type" value="Genomic_DNA"/>
</dbReference>
<organism evidence="4 5">
    <name type="scientific">Dactylosporangium vinaceum</name>
    <dbReference type="NCBI Taxonomy" id="53362"/>
    <lineage>
        <taxon>Bacteria</taxon>
        <taxon>Bacillati</taxon>
        <taxon>Actinomycetota</taxon>
        <taxon>Actinomycetes</taxon>
        <taxon>Micromonosporales</taxon>
        <taxon>Micromonosporaceae</taxon>
        <taxon>Dactylosporangium</taxon>
    </lineage>
</organism>
<feature type="compositionally biased region" description="Low complexity" evidence="1">
    <location>
        <begin position="573"/>
        <end position="598"/>
    </location>
</feature>
<proteinExistence type="predicted"/>
<evidence type="ECO:0000313" key="4">
    <source>
        <dbReference type="EMBL" id="MFB9449533.1"/>
    </source>
</evidence>
<reference evidence="4 5" key="1">
    <citation type="submission" date="2024-09" db="EMBL/GenBank/DDBJ databases">
        <authorList>
            <person name="Sun Q."/>
            <person name="Mori K."/>
        </authorList>
    </citation>
    <scope>NUCLEOTIDE SEQUENCE [LARGE SCALE GENOMIC DNA]</scope>
    <source>
        <strain evidence="4 5">JCM 3307</strain>
    </source>
</reference>
<dbReference type="InterPro" id="IPR025403">
    <property type="entry name" value="TgpA-like_C"/>
</dbReference>
<dbReference type="InterPro" id="IPR002931">
    <property type="entry name" value="Transglutaminase-like"/>
</dbReference>
<dbReference type="Pfam" id="PF13559">
    <property type="entry name" value="DUF4129"/>
    <property type="match status" value="1"/>
</dbReference>
<evidence type="ECO:0000313" key="5">
    <source>
        <dbReference type="Proteomes" id="UP001589608"/>
    </source>
</evidence>